<organism evidence="2 3">
    <name type="scientific">Streptosporangium fragile</name>
    <dbReference type="NCBI Taxonomy" id="46186"/>
    <lineage>
        <taxon>Bacteria</taxon>
        <taxon>Bacillati</taxon>
        <taxon>Actinomycetota</taxon>
        <taxon>Actinomycetes</taxon>
        <taxon>Streptosporangiales</taxon>
        <taxon>Streptosporangiaceae</taxon>
        <taxon>Streptosporangium</taxon>
    </lineage>
</organism>
<reference evidence="2 3" key="1">
    <citation type="journal article" date="2019" name="Int. J. Syst. Evol. Microbiol.">
        <title>The Global Catalogue of Microorganisms (GCM) 10K type strain sequencing project: providing services to taxonomists for standard genome sequencing and annotation.</title>
        <authorList>
            <consortium name="The Broad Institute Genomics Platform"/>
            <consortium name="The Broad Institute Genome Sequencing Center for Infectious Disease"/>
            <person name="Wu L."/>
            <person name="Ma J."/>
        </authorList>
    </citation>
    <scope>NUCLEOTIDE SEQUENCE [LARGE SCALE GENOMIC DNA]</scope>
    <source>
        <strain evidence="2 3">JCM 6242</strain>
    </source>
</reference>
<dbReference type="Pfam" id="PF05016">
    <property type="entry name" value="ParE_toxin"/>
    <property type="match status" value="1"/>
</dbReference>
<accession>A0ABN3VXS5</accession>
<keyword evidence="3" id="KW-1185">Reference proteome</keyword>
<comment type="caution">
    <text evidence="2">The sequence shown here is derived from an EMBL/GenBank/DDBJ whole genome shotgun (WGS) entry which is preliminary data.</text>
</comment>
<dbReference type="Gene3D" id="3.30.2310.20">
    <property type="entry name" value="RelE-like"/>
    <property type="match status" value="1"/>
</dbReference>
<dbReference type="RefSeq" id="WP_344972148.1">
    <property type="nucleotide sequence ID" value="NZ_BAAAVI010000021.1"/>
</dbReference>
<gene>
    <name evidence="2" type="primary">relE</name>
    <name evidence="2" type="ORF">GCM10010517_32740</name>
</gene>
<protein>
    <submittedName>
        <fullName evidence="2">Type II toxin-antitoxin system mRNA interferase RelE</fullName>
    </submittedName>
</protein>
<dbReference type="InterPro" id="IPR035093">
    <property type="entry name" value="RelE/ParE_toxin_dom_sf"/>
</dbReference>
<dbReference type="InterPro" id="IPR007712">
    <property type="entry name" value="RelE/ParE_toxin"/>
</dbReference>
<proteinExistence type="predicted"/>
<evidence type="ECO:0000313" key="3">
    <source>
        <dbReference type="Proteomes" id="UP001500831"/>
    </source>
</evidence>
<evidence type="ECO:0000256" key="1">
    <source>
        <dbReference type="ARBA" id="ARBA00022649"/>
    </source>
</evidence>
<name>A0ABN3VXS5_9ACTN</name>
<dbReference type="EMBL" id="BAAAVI010000021">
    <property type="protein sequence ID" value="GAA2872395.1"/>
    <property type="molecule type" value="Genomic_DNA"/>
</dbReference>
<dbReference type="Proteomes" id="UP001500831">
    <property type="component" value="Unassembled WGS sequence"/>
</dbReference>
<sequence>MSQQNRQPFEPVLGTAAKRAISDKLPLDVAAGAVDFITGPLLENPHRIGKELNEPLEGIYSARLMRDWRIPYEIHDQREPREVHILDIRHRADAYHRR</sequence>
<dbReference type="SUPFAM" id="SSF143011">
    <property type="entry name" value="RelE-like"/>
    <property type="match status" value="1"/>
</dbReference>
<keyword evidence="1" id="KW-1277">Toxin-antitoxin system</keyword>
<evidence type="ECO:0000313" key="2">
    <source>
        <dbReference type="EMBL" id="GAA2872395.1"/>
    </source>
</evidence>